<keyword evidence="3" id="KW-1185">Reference proteome</keyword>
<dbReference type="Proteomes" id="UP000192639">
    <property type="component" value="Unassembled WGS sequence"/>
</dbReference>
<sequence length="212" mass="24900">MFYLIVHLLISVVFSSEIIVEENRYSDYFKCYKDNIKKFHETKDKFNFDINTITITEYNILKDDLKAQFVFFDASKKELLIKLKCKMRHLPGKINSLEKGSTSSFLHVKNRIRIKLYITAYDCLNLLLKTDEILTECVILQEHTKLIHNPMIVFNQNEVVAIDDELCRIKASLNMALSRSMHMAKRYYDLRDSIIRIQEIIASIENSSCISD</sequence>
<dbReference type="EMBL" id="LWDP01000024">
    <property type="protein sequence ID" value="ORD94325.1"/>
    <property type="molecule type" value="Genomic_DNA"/>
</dbReference>
<feature type="signal peptide" evidence="1">
    <location>
        <begin position="1"/>
        <end position="15"/>
    </location>
</feature>
<keyword evidence="1" id="KW-0732">Signal</keyword>
<dbReference type="VEuPathDB" id="MicrosporidiaDB:ECANGB1_854"/>
<gene>
    <name evidence="2" type="ORF">ECANGB1_854</name>
</gene>
<evidence type="ECO:0000256" key="1">
    <source>
        <dbReference type="SAM" id="SignalP"/>
    </source>
</evidence>
<accession>A0A1Y1S7B2</accession>
<evidence type="ECO:0000313" key="3">
    <source>
        <dbReference type="Proteomes" id="UP000192639"/>
    </source>
</evidence>
<organism evidence="2 3">
    <name type="scientific">Enterospora canceri</name>
    <dbReference type="NCBI Taxonomy" id="1081671"/>
    <lineage>
        <taxon>Eukaryota</taxon>
        <taxon>Fungi</taxon>
        <taxon>Fungi incertae sedis</taxon>
        <taxon>Microsporidia</taxon>
        <taxon>Enterocytozoonidae</taxon>
        <taxon>Enterospora</taxon>
    </lineage>
</organism>
<comment type="caution">
    <text evidence="2">The sequence shown here is derived from an EMBL/GenBank/DDBJ whole genome shotgun (WGS) entry which is preliminary data.</text>
</comment>
<name>A0A1Y1S7B2_9MICR</name>
<protein>
    <submittedName>
        <fullName evidence="2">Uncharacterized protein</fullName>
    </submittedName>
</protein>
<reference evidence="2 3" key="1">
    <citation type="journal article" date="2017" name="Environ. Microbiol.">
        <title>Decay of the glycolytic pathway and adaptation to intranuclear parasitism within Enterocytozoonidae microsporidia.</title>
        <authorList>
            <person name="Wiredu Boakye D."/>
            <person name="Jaroenlak P."/>
            <person name="Prachumwat A."/>
            <person name="Williams T.A."/>
            <person name="Bateman K.S."/>
            <person name="Itsathitphaisarn O."/>
            <person name="Sritunyalucksana K."/>
            <person name="Paszkiewicz K.H."/>
            <person name="Moore K.A."/>
            <person name="Stentiford G.D."/>
            <person name="Williams B.A."/>
        </authorList>
    </citation>
    <scope>NUCLEOTIDE SEQUENCE [LARGE SCALE GENOMIC DNA]</scope>
    <source>
        <strain evidence="2 3">GB1</strain>
    </source>
</reference>
<feature type="chain" id="PRO_5013163810" evidence="1">
    <location>
        <begin position="16"/>
        <end position="212"/>
    </location>
</feature>
<evidence type="ECO:0000313" key="2">
    <source>
        <dbReference type="EMBL" id="ORD94325.1"/>
    </source>
</evidence>
<proteinExistence type="predicted"/>
<dbReference type="AlphaFoldDB" id="A0A1Y1S7B2"/>